<feature type="compositionally biased region" description="Polar residues" evidence="1">
    <location>
        <begin position="512"/>
        <end position="541"/>
    </location>
</feature>
<dbReference type="OrthoDB" id="10491342at2759"/>
<feature type="compositionally biased region" description="Low complexity" evidence="1">
    <location>
        <begin position="339"/>
        <end position="367"/>
    </location>
</feature>
<feature type="region of interest" description="Disordered" evidence="1">
    <location>
        <begin position="698"/>
        <end position="725"/>
    </location>
</feature>
<keyword evidence="4" id="KW-1185">Reference proteome</keyword>
<organism evidence="3 4">
    <name type="scientific">Naegleria fowleri</name>
    <name type="common">Brain eating amoeba</name>
    <dbReference type="NCBI Taxonomy" id="5763"/>
    <lineage>
        <taxon>Eukaryota</taxon>
        <taxon>Discoba</taxon>
        <taxon>Heterolobosea</taxon>
        <taxon>Tetramitia</taxon>
        <taxon>Eutetramitia</taxon>
        <taxon>Vahlkampfiidae</taxon>
        <taxon>Naegleria</taxon>
    </lineage>
</organism>
<evidence type="ECO:0000313" key="4">
    <source>
        <dbReference type="Proteomes" id="UP000444721"/>
    </source>
</evidence>
<dbReference type="GO" id="GO:0000725">
    <property type="term" value="P:recombinational repair"/>
    <property type="evidence" value="ECO:0007669"/>
    <property type="project" value="InterPro"/>
</dbReference>
<evidence type="ECO:0000313" key="3">
    <source>
        <dbReference type="EMBL" id="KAF0978644.1"/>
    </source>
</evidence>
<sequence length="725" mass="80536">MAHREDDEENGFNSNVRYNVDHCLVDHEAMFGMITNDSEQEKLMAEFRNYDNNPRDDIPGPISFMGRGNGLRFSTNTNNSNGNDGVPSSIHPTMNFATQQMMMNKKSRKQPTTTELQHWKEMRNLVEEKGQSKFLSSLKQIQENRTGTAKDKIPLLPVIIRQILHYDSHESAHVLVGEIGSDTEMEGTISRKAIERNPSILTVETVVLLKKIQLYCPRPAKFHLIISEKNTAKVWMNDPEEANHKLKVIVGASTSLSSSPSTGRVANEDMDSFGPNIDSMDSTPPSGECREGLNSRQGLTEACSTTTTANQTLPNKRVTTEKFIPPPQPFQRPPPPPQKSSSTTSASTPLNTLNTTTSTTIAATTSRFRPPPPLYETPETLKKATSDDTIPLPNEFEFSQPLLTTPTRSHHSNARLRSGNLSPELTVLTTSTSTTTTTTTSSKRKSHPTSSSSAQSSSSSSSNNDFSDNPRNKKRKQTNVPSLDPNHDLSLLNTPLHHHLQKDSFNDPLFDENSNQSTPMSYSPPLFQQQQEQRPSLSDQQVPPFYPARMSSLSTTTTTSTNTTSIGSETSRHLNKALDMGKHKKSQVDATLEEDDDDDPLKGILDEDVNDDEVLIQQQQQRRQQERSLTATTTLVPPKPPQQVVPPQPPPPVHTSHLAQPPPKQRKTVVNFDDDDDPLKGILGDDEEVALEQSLFQEAPLHKPTAGKSQQKAKKMIVFDDDEDF</sequence>
<dbReference type="VEuPathDB" id="AmoebaDB:NfTy_041470"/>
<feature type="region of interest" description="Disordered" evidence="1">
    <location>
        <begin position="254"/>
        <end position="678"/>
    </location>
</feature>
<feature type="compositionally biased region" description="Polar residues" evidence="1">
    <location>
        <begin position="294"/>
        <end position="314"/>
    </location>
</feature>
<reference evidence="3 4" key="1">
    <citation type="journal article" date="2019" name="Sci. Rep.">
        <title>Nanopore sequencing improves the draft genome of the human pathogenic amoeba Naegleria fowleri.</title>
        <authorList>
            <person name="Liechti N."/>
            <person name="Schurch N."/>
            <person name="Bruggmann R."/>
            <person name="Wittwer M."/>
        </authorList>
    </citation>
    <scope>NUCLEOTIDE SEQUENCE [LARGE SCALE GENOMIC DNA]</scope>
    <source>
        <strain evidence="3 4">ATCC 30894</strain>
    </source>
</reference>
<feature type="compositionally biased region" description="Pro residues" evidence="1">
    <location>
        <begin position="324"/>
        <end position="338"/>
    </location>
</feature>
<feature type="compositionally biased region" description="Pro residues" evidence="1">
    <location>
        <begin position="637"/>
        <end position="653"/>
    </location>
</feature>
<feature type="domain" description="Homologous recombination OB-fold protein OB-fold" evidence="2">
    <location>
        <begin position="151"/>
        <end position="237"/>
    </location>
</feature>
<dbReference type="VEuPathDB" id="AmoebaDB:NF0006380"/>
<dbReference type="GeneID" id="68109682"/>
<feature type="compositionally biased region" description="Low complexity" evidence="1">
    <location>
        <begin position="448"/>
        <end position="462"/>
    </location>
</feature>
<evidence type="ECO:0000256" key="1">
    <source>
        <dbReference type="SAM" id="MobiDB-lite"/>
    </source>
</evidence>
<protein>
    <recommendedName>
        <fullName evidence="2">Homologous recombination OB-fold protein OB-fold domain-containing protein</fullName>
    </recommendedName>
</protein>
<feature type="compositionally biased region" description="Low complexity" evidence="1">
    <location>
        <begin position="429"/>
        <end position="441"/>
    </location>
</feature>
<gene>
    <name evidence="3" type="ORF">FDP41_002464</name>
</gene>
<dbReference type="VEuPathDB" id="AmoebaDB:FDP41_002464"/>
<dbReference type="RefSeq" id="XP_044563357.1">
    <property type="nucleotide sequence ID" value="XM_044705661.1"/>
</dbReference>
<dbReference type="AlphaFoldDB" id="A0A6A5BWG4"/>
<dbReference type="OMA" id="KNTAKVW"/>
<dbReference type="EMBL" id="VFQX01000029">
    <property type="protein sequence ID" value="KAF0978644.1"/>
    <property type="molecule type" value="Genomic_DNA"/>
</dbReference>
<feature type="compositionally biased region" description="Low complexity" evidence="1">
    <location>
        <begin position="551"/>
        <end position="569"/>
    </location>
</feature>
<accession>A0A6A5BWG4</accession>
<name>A0A6A5BWG4_NAEFO</name>
<evidence type="ECO:0000259" key="2">
    <source>
        <dbReference type="Pfam" id="PF15072"/>
    </source>
</evidence>
<dbReference type="Proteomes" id="UP000444721">
    <property type="component" value="Unassembled WGS sequence"/>
</dbReference>
<comment type="caution">
    <text evidence="3">The sequence shown here is derived from an EMBL/GenBank/DDBJ whole genome shotgun (WGS) entry which is preliminary data.</text>
</comment>
<dbReference type="Pfam" id="PF15072">
    <property type="entry name" value="HROB"/>
    <property type="match status" value="1"/>
</dbReference>
<dbReference type="InterPro" id="IPR058570">
    <property type="entry name" value="HROB_OB"/>
</dbReference>
<proteinExistence type="predicted"/>